<feature type="transmembrane region" description="Helical" evidence="8">
    <location>
        <begin position="51"/>
        <end position="70"/>
    </location>
</feature>
<keyword evidence="4 8" id="KW-0812">Transmembrane</keyword>
<keyword evidence="6 8" id="KW-1133">Transmembrane helix</keyword>
<evidence type="ECO:0000256" key="3">
    <source>
        <dbReference type="ARBA" id="ARBA00022475"/>
    </source>
</evidence>
<sequence length="159" mass="18169">MQARVIKDNALWLLLVISAIVVDESYFFEYRFNFTLLVVFYLGVKWNISSTFLWAFVVGLVLDSISMRLIGPNILSKVTVVFLTHFFKTGIFNLASMLGAILCFFFTIIDAGIVYTSLSLFDVRPTQPVTAFNLILFQAITNSIMAYFLFDRDESEEQV</sequence>
<evidence type="ECO:0000256" key="7">
    <source>
        <dbReference type="ARBA" id="ARBA00023136"/>
    </source>
</evidence>
<gene>
    <name evidence="9" type="primary">mreD</name>
    <name evidence="9" type="ORF">HWQ67_06720</name>
</gene>
<evidence type="ECO:0000256" key="4">
    <source>
        <dbReference type="ARBA" id="ARBA00022692"/>
    </source>
</evidence>
<keyword evidence="3" id="KW-1003">Cell membrane</keyword>
<comment type="subcellular location">
    <subcellularLocation>
        <location evidence="1">Cell membrane</location>
        <topology evidence="1">Multi-pass membrane protein</topology>
    </subcellularLocation>
</comment>
<dbReference type="RefSeq" id="WP_218251909.1">
    <property type="nucleotide sequence ID" value="NZ_JABXWD010000089.1"/>
</dbReference>
<keyword evidence="5" id="KW-0133">Cell shape</keyword>
<evidence type="ECO:0000256" key="1">
    <source>
        <dbReference type="ARBA" id="ARBA00004651"/>
    </source>
</evidence>
<proteinExistence type="inferred from homology"/>
<protein>
    <submittedName>
        <fullName evidence="9">Rod shape-determining protein MreD</fullName>
    </submittedName>
</protein>
<keyword evidence="10" id="KW-1185">Reference proteome</keyword>
<comment type="caution">
    <text evidence="9">The sequence shown here is derived from an EMBL/GenBank/DDBJ whole genome shotgun (WGS) entry which is preliminary data.</text>
</comment>
<feature type="transmembrane region" description="Helical" evidence="8">
    <location>
        <begin position="130"/>
        <end position="150"/>
    </location>
</feature>
<dbReference type="EMBL" id="JABXWD010000089">
    <property type="protein sequence ID" value="MBV6341274.1"/>
    <property type="molecule type" value="Genomic_DNA"/>
</dbReference>
<dbReference type="InterPro" id="IPR007227">
    <property type="entry name" value="Cell_shape_determining_MreD"/>
</dbReference>
<comment type="similarity">
    <text evidence="2">Belongs to the MreD family.</text>
</comment>
<evidence type="ECO:0000313" key="9">
    <source>
        <dbReference type="EMBL" id="MBV6341274.1"/>
    </source>
</evidence>
<evidence type="ECO:0000256" key="2">
    <source>
        <dbReference type="ARBA" id="ARBA00007776"/>
    </source>
</evidence>
<accession>A0ABS6RZ29</accession>
<evidence type="ECO:0000256" key="8">
    <source>
        <dbReference type="SAM" id="Phobius"/>
    </source>
</evidence>
<evidence type="ECO:0000256" key="5">
    <source>
        <dbReference type="ARBA" id="ARBA00022960"/>
    </source>
</evidence>
<name>A0ABS6RZ29_9BACT</name>
<reference evidence="9 10" key="1">
    <citation type="journal article" date="2020" name="J Geophys Res Biogeosci">
        <title>Magnetotaxis as an Adaptation to Enable Bacterial Shuttling of Microbial Sulfur and Sulfur Cycling Across Aquatic Oxic#Anoxic Interfaces.</title>
        <authorList>
            <person name="Li J."/>
            <person name="Liu P."/>
            <person name="Wang J."/>
            <person name="Roberts A.P."/>
            <person name="Pan Y."/>
        </authorList>
    </citation>
    <scope>NUCLEOTIDE SEQUENCE [LARGE SCALE GENOMIC DNA]</scope>
    <source>
        <strain evidence="9 10">MYR-1_YQ</strain>
    </source>
</reference>
<organism evidence="9 10">
    <name type="scientific">Candidatus Magnetobacterium casense</name>
    <dbReference type="NCBI Taxonomy" id="1455061"/>
    <lineage>
        <taxon>Bacteria</taxon>
        <taxon>Pseudomonadati</taxon>
        <taxon>Nitrospirota</taxon>
        <taxon>Thermodesulfovibrionia</taxon>
        <taxon>Thermodesulfovibrionales</taxon>
        <taxon>Candidatus Magnetobacteriaceae</taxon>
        <taxon>Candidatus Magnetobacterium</taxon>
    </lineage>
</organism>
<evidence type="ECO:0000256" key="6">
    <source>
        <dbReference type="ARBA" id="ARBA00022989"/>
    </source>
</evidence>
<dbReference type="NCBIfam" id="TIGR03426">
    <property type="entry name" value="shape_MreD"/>
    <property type="match status" value="1"/>
</dbReference>
<dbReference type="Proteomes" id="UP001196980">
    <property type="component" value="Unassembled WGS sequence"/>
</dbReference>
<feature type="transmembrane region" description="Helical" evidence="8">
    <location>
        <begin position="91"/>
        <end position="118"/>
    </location>
</feature>
<keyword evidence="7 8" id="KW-0472">Membrane</keyword>
<evidence type="ECO:0000313" key="10">
    <source>
        <dbReference type="Proteomes" id="UP001196980"/>
    </source>
</evidence>